<evidence type="ECO:0000256" key="1">
    <source>
        <dbReference type="SAM" id="SignalP"/>
    </source>
</evidence>
<dbReference type="EMBL" id="JAPEUL010000009">
    <property type="protein sequence ID" value="MCW4630397.1"/>
    <property type="molecule type" value="Genomic_DNA"/>
</dbReference>
<dbReference type="InterPro" id="IPR011250">
    <property type="entry name" value="OMP/PagP_B-barrel"/>
</dbReference>
<dbReference type="SUPFAM" id="SSF56925">
    <property type="entry name" value="OMPA-like"/>
    <property type="match status" value="1"/>
</dbReference>
<dbReference type="Proteomes" id="UP001431181">
    <property type="component" value="Unassembled WGS sequence"/>
</dbReference>
<keyword evidence="1" id="KW-0732">Signal</keyword>
<accession>A0ABT3KIN1</accession>
<dbReference type="RefSeq" id="WP_265219756.1">
    <property type="nucleotide sequence ID" value="NZ_JAPEUL010000009.1"/>
</dbReference>
<feature type="chain" id="PRO_5046078712" description="Outer membrane protein beta-barrel domain-containing protein" evidence="1">
    <location>
        <begin position="20"/>
        <end position="190"/>
    </location>
</feature>
<name>A0ABT3KIN1_9GAMM</name>
<sequence>MKKISLATIILLTASSAMAESQIQVGLGYTRTTVSGTDNGSGYEEYVNAPALVARYAFSNNIAIEGAYRFKSGDTCDWDNGNSCTENPRVQVNGIDINLLLGDHFIDQDHFYYFAGVGFFSDNWNRRKYNRKDTISGAHFPFGFGYNTGKFSLETQYTYRLGSAYDNGLNGYFETDTSAYSLALKLMYSL</sequence>
<evidence type="ECO:0008006" key="4">
    <source>
        <dbReference type="Google" id="ProtNLM"/>
    </source>
</evidence>
<keyword evidence="3" id="KW-1185">Reference proteome</keyword>
<organism evidence="2 3">
    <name type="scientific">Marinomonas rhodophyticola</name>
    <dbReference type="NCBI Taxonomy" id="2992803"/>
    <lineage>
        <taxon>Bacteria</taxon>
        <taxon>Pseudomonadati</taxon>
        <taxon>Pseudomonadota</taxon>
        <taxon>Gammaproteobacteria</taxon>
        <taxon>Oceanospirillales</taxon>
        <taxon>Oceanospirillaceae</taxon>
        <taxon>Marinomonas</taxon>
    </lineage>
</organism>
<reference evidence="2" key="1">
    <citation type="submission" date="2022-11" db="EMBL/GenBank/DDBJ databases">
        <title>Marinomonas sp. nov., isolated from marine algae.</title>
        <authorList>
            <person name="Choi D.G."/>
            <person name="Kim J.M."/>
            <person name="Lee J.K."/>
            <person name="Baek J.H."/>
            <person name="Jeon C.O."/>
        </authorList>
    </citation>
    <scope>NUCLEOTIDE SEQUENCE</scope>
    <source>
        <strain evidence="2">KJ51-3</strain>
    </source>
</reference>
<evidence type="ECO:0000313" key="3">
    <source>
        <dbReference type="Proteomes" id="UP001431181"/>
    </source>
</evidence>
<comment type="caution">
    <text evidence="2">The sequence shown here is derived from an EMBL/GenBank/DDBJ whole genome shotgun (WGS) entry which is preliminary data.</text>
</comment>
<protein>
    <recommendedName>
        <fullName evidence="4">Outer membrane protein beta-barrel domain-containing protein</fullName>
    </recommendedName>
</protein>
<proteinExistence type="predicted"/>
<gene>
    <name evidence="2" type="ORF">ONZ52_16255</name>
</gene>
<feature type="signal peptide" evidence="1">
    <location>
        <begin position="1"/>
        <end position="19"/>
    </location>
</feature>
<evidence type="ECO:0000313" key="2">
    <source>
        <dbReference type="EMBL" id="MCW4630397.1"/>
    </source>
</evidence>